<keyword evidence="3" id="KW-1185">Reference proteome</keyword>
<feature type="region of interest" description="Disordered" evidence="1">
    <location>
        <begin position="103"/>
        <end position="139"/>
    </location>
</feature>
<gene>
    <name evidence="2" type="primary">Cnig_chr_I.g2985</name>
    <name evidence="2" type="ORF">B9Z55_002985</name>
</gene>
<feature type="compositionally biased region" description="Low complexity" evidence="1">
    <location>
        <begin position="17"/>
        <end position="30"/>
    </location>
</feature>
<dbReference type="AlphaFoldDB" id="A0A2G5VND7"/>
<evidence type="ECO:0000256" key="1">
    <source>
        <dbReference type="SAM" id="MobiDB-lite"/>
    </source>
</evidence>
<dbReference type="Proteomes" id="UP000230233">
    <property type="component" value="Chromosome I"/>
</dbReference>
<sequence>MGAEQSTLQFLRRSVSSDDNPSSSNIIGSSRELHEHPRIQNTSGDGTSSTTTSSEDVPHRMNTGLNDEMYYSCIDNNDNQGLSDRWFISVELISNCQEESEIQQEDSSIDNNSNVSETTIQSNTEISNTSSGLTSNLQPNDIMEEGQVIIQVL</sequence>
<evidence type="ECO:0000313" key="2">
    <source>
        <dbReference type="EMBL" id="PIC53170.1"/>
    </source>
</evidence>
<proteinExistence type="predicted"/>
<organism evidence="2 3">
    <name type="scientific">Caenorhabditis nigoni</name>
    <dbReference type="NCBI Taxonomy" id="1611254"/>
    <lineage>
        <taxon>Eukaryota</taxon>
        <taxon>Metazoa</taxon>
        <taxon>Ecdysozoa</taxon>
        <taxon>Nematoda</taxon>
        <taxon>Chromadorea</taxon>
        <taxon>Rhabditida</taxon>
        <taxon>Rhabditina</taxon>
        <taxon>Rhabditomorpha</taxon>
        <taxon>Rhabditoidea</taxon>
        <taxon>Rhabditidae</taxon>
        <taxon>Peloderinae</taxon>
        <taxon>Caenorhabditis</taxon>
    </lineage>
</organism>
<feature type="compositionally biased region" description="Low complexity" evidence="1">
    <location>
        <begin position="42"/>
        <end position="54"/>
    </location>
</feature>
<protein>
    <submittedName>
        <fullName evidence="2">Uncharacterized protein</fullName>
    </submittedName>
</protein>
<reference evidence="3" key="1">
    <citation type="submission" date="2017-10" db="EMBL/GenBank/DDBJ databases">
        <title>Rapid genome shrinkage in a self-fertile nematode reveals novel sperm competition proteins.</title>
        <authorList>
            <person name="Yin D."/>
            <person name="Schwarz E.M."/>
            <person name="Thomas C.G."/>
            <person name="Felde R.L."/>
            <person name="Korf I.F."/>
            <person name="Cutter A.D."/>
            <person name="Schartner C.M."/>
            <person name="Ralston E.J."/>
            <person name="Meyer B.J."/>
            <person name="Haag E.S."/>
        </authorList>
    </citation>
    <scope>NUCLEOTIDE SEQUENCE [LARGE SCALE GENOMIC DNA]</scope>
    <source>
        <strain evidence="3">JU1422</strain>
    </source>
</reference>
<comment type="caution">
    <text evidence="2">The sequence shown here is derived from an EMBL/GenBank/DDBJ whole genome shotgun (WGS) entry which is preliminary data.</text>
</comment>
<accession>A0A2G5VND7</accession>
<dbReference type="EMBL" id="PDUG01000001">
    <property type="protein sequence ID" value="PIC53170.1"/>
    <property type="molecule type" value="Genomic_DNA"/>
</dbReference>
<evidence type="ECO:0000313" key="3">
    <source>
        <dbReference type="Proteomes" id="UP000230233"/>
    </source>
</evidence>
<feature type="compositionally biased region" description="Polar residues" evidence="1">
    <location>
        <begin position="111"/>
        <end position="139"/>
    </location>
</feature>
<feature type="region of interest" description="Disordered" evidence="1">
    <location>
        <begin position="1"/>
        <end position="63"/>
    </location>
</feature>
<name>A0A2G5VND7_9PELO</name>